<dbReference type="OrthoDB" id="7869153at2"/>
<dbReference type="PROSITE" id="PS50975">
    <property type="entry name" value="ATP_GRASP"/>
    <property type="match status" value="1"/>
</dbReference>
<keyword evidence="1" id="KW-0067">ATP-binding</keyword>
<dbReference type="SUPFAM" id="SSF56059">
    <property type="entry name" value="Glutathione synthetase ATP-binding domain-like"/>
    <property type="match status" value="1"/>
</dbReference>
<accession>A0A7X2V5N2</accession>
<proteinExistence type="predicted"/>
<dbReference type="Gene3D" id="3.30.470.20">
    <property type="entry name" value="ATP-grasp fold, B domain"/>
    <property type="match status" value="1"/>
</dbReference>
<dbReference type="GO" id="GO:0046872">
    <property type="term" value="F:metal ion binding"/>
    <property type="evidence" value="ECO:0007669"/>
    <property type="project" value="InterPro"/>
</dbReference>
<comment type="caution">
    <text evidence="3">The sequence shown here is derived from an EMBL/GenBank/DDBJ whole genome shotgun (WGS) entry which is preliminary data.</text>
</comment>
<dbReference type="PANTHER" id="PTHR21621:SF2">
    <property type="entry name" value="COENZYME GAMMA-F420-2:ALPHA-L-GLUTAMATE LIGASE"/>
    <property type="match status" value="1"/>
</dbReference>
<evidence type="ECO:0000259" key="2">
    <source>
        <dbReference type="PROSITE" id="PS50975"/>
    </source>
</evidence>
<dbReference type="EMBL" id="WMIB01000016">
    <property type="protein sequence ID" value="MTH54615.1"/>
    <property type="molecule type" value="Genomic_DNA"/>
</dbReference>
<dbReference type="Pfam" id="PF14398">
    <property type="entry name" value="ATPgrasp_YheCD"/>
    <property type="match status" value="1"/>
</dbReference>
<dbReference type="GO" id="GO:0005737">
    <property type="term" value="C:cytoplasm"/>
    <property type="evidence" value="ECO:0007669"/>
    <property type="project" value="TreeGrafter"/>
</dbReference>
<dbReference type="GO" id="GO:0005524">
    <property type="term" value="F:ATP binding"/>
    <property type="evidence" value="ECO:0007669"/>
    <property type="project" value="UniProtKB-UniRule"/>
</dbReference>
<keyword evidence="4" id="KW-1185">Reference proteome</keyword>
<keyword evidence="1" id="KW-0547">Nucleotide-binding</keyword>
<dbReference type="InterPro" id="IPR026838">
    <property type="entry name" value="YheC/D"/>
</dbReference>
<dbReference type="Proteomes" id="UP000434639">
    <property type="component" value="Unassembled WGS sequence"/>
</dbReference>
<reference evidence="3 4" key="1">
    <citation type="journal article" date="2017" name="Int. J. Syst. Evol. Microbiol.">
        <title>Bacillus mangrovi sp. nov., isolated from a sediment sample from a mangrove forest.</title>
        <authorList>
            <person name="Gupta V."/>
            <person name="Singh P.K."/>
            <person name="Korpole S."/>
            <person name="Tanuku N.R.S."/>
            <person name="Pinnaka A.K."/>
        </authorList>
    </citation>
    <scope>NUCLEOTIDE SEQUENCE [LARGE SCALE GENOMIC DNA]</scope>
    <source>
        <strain evidence="3 4">KCTC 33872</strain>
    </source>
</reference>
<evidence type="ECO:0000313" key="3">
    <source>
        <dbReference type="EMBL" id="MTH54615.1"/>
    </source>
</evidence>
<dbReference type="AlphaFoldDB" id="A0A7X2V5N2"/>
<evidence type="ECO:0000256" key="1">
    <source>
        <dbReference type="PROSITE-ProRule" id="PRU00409"/>
    </source>
</evidence>
<protein>
    <submittedName>
        <fullName evidence="3">YheC/YheD family protein</fullName>
    </submittedName>
</protein>
<evidence type="ECO:0000313" key="4">
    <source>
        <dbReference type="Proteomes" id="UP000434639"/>
    </source>
</evidence>
<dbReference type="InterPro" id="IPR011761">
    <property type="entry name" value="ATP-grasp"/>
</dbReference>
<sequence>MAMKWKKTDLFLHDDTEPSVKISTGLLTAFGKSSFPRVCNLGIGRNSVKARLVIINDSSSFLSVSRSALPVPDEMAGGRSLFVSVRRDSIAIGPLFAVLIGSGSSKESVSLPNMEDYCRELADYCRNAGCLFYLFSLKDWQDGYVNGWILRDGSWRKASMPYPDAVHNRVHQRKSELSLNFIALEEKMKQAGIPFFNSRFLNKWEVHEWLSDDPVLLPYLPASAKLTSKRDYQNYTRSYSDFFIKPVYGSQGKKIFRFRETEDGYWLDDTSSAGGPLLFREAEDAFTYMHPRLTKEPYLLQETIRIQKYRGKPLDFRILCHKKEEGWTVTSMTARVSAENSFVSNLYQGGAAYPVKKVLTELYGDRKARHIRKMLAELSEEVCLAIDRKGCFGELGIDLTVDEDERIWLIEVNSKPSKNSEYVMDGPKIRPSAKAVADYGMYLSMVNGV</sequence>
<gene>
    <name evidence="3" type="ORF">GKZ89_14520</name>
</gene>
<dbReference type="GO" id="GO:0043774">
    <property type="term" value="F:coenzyme F420-2 alpha-glutamyl ligase activity"/>
    <property type="evidence" value="ECO:0007669"/>
    <property type="project" value="TreeGrafter"/>
</dbReference>
<organism evidence="3 4">
    <name type="scientific">Metabacillus mangrovi</name>
    <dbReference type="NCBI Taxonomy" id="1491830"/>
    <lineage>
        <taxon>Bacteria</taxon>
        <taxon>Bacillati</taxon>
        <taxon>Bacillota</taxon>
        <taxon>Bacilli</taxon>
        <taxon>Bacillales</taxon>
        <taxon>Bacillaceae</taxon>
        <taxon>Metabacillus</taxon>
    </lineage>
</organism>
<dbReference type="PANTHER" id="PTHR21621">
    <property type="entry name" value="RIBOSOMAL PROTEIN S6 MODIFICATION PROTEIN"/>
    <property type="match status" value="1"/>
</dbReference>
<feature type="domain" description="ATP-grasp" evidence="2">
    <location>
        <begin position="207"/>
        <end position="447"/>
    </location>
</feature>
<name>A0A7X2V5N2_9BACI</name>